<dbReference type="Proteomes" id="UP000480151">
    <property type="component" value="Unassembled WGS sequence"/>
</dbReference>
<evidence type="ECO:0000256" key="2">
    <source>
        <dbReference type="ARBA" id="ARBA00022741"/>
    </source>
</evidence>
<dbReference type="Pfam" id="PF00005">
    <property type="entry name" value="ABC_tran"/>
    <property type="match status" value="1"/>
</dbReference>
<gene>
    <name evidence="5" type="ORF">G5B47_20115</name>
</gene>
<evidence type="ECO:0000259" key="4">
    <source>
        <dbReference type="PROSITE" id="PS50893"/>
    </source>
</evidence>
<evidence type="ECO:0000313" key="5">
    <source>
        <dbReference type="EMBL" id="NGM84711.1"/>
    </source>
</evidence>
<dbReference type="EMBL" id="JAAKGU010000011">
    <property type="protein sequence ID" value="NGM84711.1"/>
    <property type="molecule type" value="Genomic_DNA"/>
</dbReference>
<dbReference type="InterPro" id="IPR027417">
    <property type="entry name" value="P-loop_NTPase"/>
</dbReference>
<accession>A0A6M1PWZ6</accession>
<dbReference type="Gene3D" id="3.40.50.300">
    <property type="entry name" value="P-loop containing nucleotide triphosphate hydrolases"/>
    <property type="match status" value="1"/>
</dbReference>
<dbReference type="PANTHER" id="PTHR42734:SF19">
    <property type="entry name" value="IRON COMPOUNDS ABC TRANSPORTER, ATP-BINDING PROTEIN"/>
    <property type="match status" value="1"/>
</dbReference>
<proteinExistence type="predicted"/>
<dbReference type="PROSITE" id="PS00211">
    <property type="entry name" value="ABC_TRANSPORTER_1"/>
    <property type="match status" value="1"/>
</dbReference>
<evidence type="ECO:0000256" key="3">
    <source>
        <dbReference type="ARBA" id="ARBA00022840"/>
    </source>
</evidence>
<dbReference type="RefSeq" id="WP_165101975.1">
    <property type="nucleotide sequence ID" value="NZ_JAAKGU010000011.1"/>
</dbReference>
<protein>
    <submittedName>
        <fullName evidence="5">ABC transporter ATP-binding protein</fullName>
    </submittedName>
</protein>
<evidence type="ECO:0000256" key="1">
    <source>
        <dbReference type="ARBA" id="ARBA00022448"/>
    </source>
</evidence>
<dbReference type="GO" id="GO:0016887">
    <property type="term" value="F:ATP hydrolysis activity"/>
    <property type="evidence" value="ECO:0007669"/>
    <property type="project" value="InterPro"/>
</dbReference>
<organism evidence="5 6">
    <name type="scientific">Paenibacillus apii</name>
    <dbReference type="NCBI Taxonomy" id="1850370"/>
    <lineage>
        <taxon>Bacteria</taxon>
        <taxon>Bacillati</taxon>
        <taxon>Bacillota</taxon>
        <taxon>Bacilli</taxon>
        <taxon>Bacillales</taxon>
        <taxon>Paenibacillaceae</taxon>
        <taxon>Paenibacillus</taxon>
    </lineage>
</organism>
<keyword evidence="6" id="KW-1185">Reference proteome</keyword>
<dbReference type="AlphaFoldDB" id="A0A6M1PWZ6"/>
<sequence length="267" mass="29899">MTLIDIRNASFAYEEKEIFNNVNLSVSKGEICCLMGPNGCGKSTLLDCILGFLRLSRGEIFLGGRPFLLYKIADLARQIAYVPQLHTRSFPYTVEQIVLMGRTTYGNGIAGPNKKDRELAFEALETVGMLHLAERPYTKLSGGELQLVILARALVQETPAIIMDEPTAHLDFRNELLFMETVAKLVQQKNVGILMATHSPNQAFYFENKGLSVQVSVMGNQTILQKGTPDEVLTEETIRKVYRIEAKRAVYQDEQGIMRQIIPRGSL</sequence>
<dbReference type="PANTHER" id="PTHR42734">
    <property type="entry name" value="METAL TRANSPORT SYSTEM ATP-BINDING PROTEIN TM_0124-RELATED"/>
    <property type="match status" value="1"/>
</dbReference>
<dbReference type="CDD" id="cd03214">
    <property type="entry name" value="ABC_Iron-Siderophores_B12_Hemin"/>
    <property type="match status" value="1"/>
</dbReference>
<comment type="caution">
    <text evidence="5">The sequence shown here is derived from an EMBL/GenBank/DDBJ whole genome shotgun (WGS) entry which is preliminary data.</text>
</comment>
<keyword evidence="1" id="KW-0813">Transport</keyword>
<dbReference type="InterPro" id="IPR050153">
    <property type="entry name" value="Metal_Ion_Import_ABC"/>
</dbReference>
<dbReference type="InterPro" id="IPR003439">
    <property type="entry name" value="ABC_transporter-like_ATP-bd"/>
</dbReference>
<dbReference type="PROSITE" id="PS50893">
    <property type="entry name" value="ABC_TRANSPORTER_2"/>
    <property type="match status" value="1"/>
</dbReference>
<name>A0A6M1PWZ6_9BACL</name>
<dbReference type="GO" id="GO:0005524">
    <property type="term" value="F:ATP binding"/>
    <property type="evidence" value="ECO:0007669"/>
    <property type="project" value="UniProtKB-KW"/>
</dbReference>
<keyword evidence="3 5" id="KW-0067">ATP-binding</keyword>
<dbReference type="FunFam" id="3.40.50.300:FF:000134">
    <property type="entry name" value="Iron-enterobactin ABC transporter ATP-binding protein"/>
    <property type="match status" value="1"/>
</dbReference>
<dbReference type="InterPro" id="IPR017871">
    <property type="entry name" value="ABC_transporter-like_CS"/>
</dbReference>
<dbReference type="SMART" id="SM00382">
    <property type="entry name" value="AAA"/>
    <property type="match status" value="1"/>
</dbReference>
<dbReference type="SUPFAM" id="SSF52540">
    <property type="entry name" value="P-loop containing nucleoside triphosphate hydrolases"/>
    <property type="match status" value="1"/>
</dbReference>
<feature type="domain" description="ABC transporter" evidence="4">
    <location>
        <begin position="4"/>
        <end position="245"/>
    </location>
</feature>
<evidence type="ECO:0000313" key="6">
    <source>
        <dbReference type="Proteomes" id="UP000480151"/>
    </source>
</evidence>
<keyword evidence="2" id="KW-0547">Nucleotide-binding</keyword>
<dbReference type="InterPro" id="IPR003593">
    <property type="entry name" value="AAA+_ATPase"/>
</dbReference>
<reference evidence="5 6" key="1">
    <citation type="submission" date="2020-02" db="EMBL/GenBank/DDBJ databases">
        <authorList>
            <person name="Gao J."/>
            <person name="Sun J."/>
        </authorList>
    </citation>
    <scope>NUCLEOTIDE SEQUENCE [LARGE SCALE GENOMIC DNA]</scope>
    <source>
        <strain evidence="5 6">7124</strain>
    </source>
</reference>